<name>A0ABR3G3U0_9PEZI</name>
<dbReference type="SUPFAM" id="SSF52047">
    <property type="entry name" value="RNI-like"/>
    <property type="match status" value="1"/>
</dbReference>
<reference evidence="2 3" key="1">
    <citation type="submission" date="2024-02" db="EMBL/GenBank/DDBJ databases">
        <title>Discinaceae phylogenomics.</title>
        <authorList>
            <person name="Dirks A.C."/>
            <person name="James T.Y."/>
        </authorList>
    </citation>
    <scope>NUCLEOTIDE SEQUENCE [LARGE SCALE GENOMIC DNA]</scope>
    <source>
        <strain evidence="2 3">ACD0624</strain>
    </source>
</reference>
<dbReference type="InterPro" id="IPR036047">
    <property type="entry name" value="F-box-like_dom_sf"/>
</dbReference>
<sequence length="316" mass="35893">MSLQAIPNETLLNILSVLSTPDLVNSSLVSQRFYNLVQIPLYRHLALPHPAVPARASSLALLLRTLFTHSTREIPTRNTRSLFVYDGTDDDYPVPFGRRLIQLLSLMPRLELFEIWPWAHSHQALFDCLHTPSVMPVALHNLREFRSTNCELGDGLSIHLLTRLMALPSLRTLVITVDDDTSVSLDTAYQFTSGITTLELVDCHFTHEWLAVILKIPRSLSSFIYRQLPDFSFHLEELGKALQPLHGSLEHLDLDFTQLWLEDIIEDDDRPIGSFRDWHCLKSLDIPLEVLLGIPTCTLCFLQDYGHFGSGTTATR</sequence>
<evidence type="ECO:0000313" key="3">
    <source>
        <dbReference type="Proteomes" id="UP001447188"/>
    </source>
</evidence>
<evidence type="ECO:0000313" key="2">
    <source>
        <dbReference type="EMBL" id="KAL0630607.1"/>
    </source>
</evidence>
<comment type="caution">
    <text evidence="2">The sequence shown here is derived from an EMBL/GenBank/DDBJ whole genome shotgun (WGS) entry which is preliminary data.</text>
</comment>
<dbReference type="SUPFAM" id="SSF81383">
    <property type="entry name" value="F-box domain"/>
    <property type="match status" value="1"/>
</dbReference>
<gene>
    <name evidence="2" type="ORF">Q9L58_010543</name>
</gene>
<keyword evidence="3" id="KW-1185">Reference proteome</keyword>
<dbReference type="Proteomes" id="UP001447188">
    <property type="component" value="Unassembled WGS sequence"/>
</dbReference>
<accession>A0ABR3G3U0</accession>
<organism evidence="2 3">
    <name type="scientific">Discina gigas</name>
    <dbReference type="NCBI Taxonomy" id="1032678"/>
    <lineage>
        <taxon>Eukaryota</taxon>
        <taxon>Fungi</taxon>
        <taxon>Dikarya</taxon>
        <taxon>Ascomycota</taxon>
        <taxon>Pezizomycotina</taxon>
        <taxon>Pezizomycetes</taxon>
        <taxon>Pezizales</taxon>
        <taxon>Discinaceae</taxon>
        <taxon>Discina</taxon>
    </lineage>
</organism>
<protein>
    <recommendedName>
        <fullName evidence="1">F-box domain-containing protein</fullName>
    </recommendedName>
</protein>
<dbReference type="Pfam" id="PF12937">
    <property type="entry name" value="F-box-like"/>
    <property type="match status" value="1"/>
</dbReference>
<dbReference type="EMBL" id="JBBBZM010000478">
    <property type="protein sequence ID" value="KAL0630607.1"/>
    <property type="molecule type" value="Genomic_DNA"/>
</dbReference>
<dbReference type="PROSITE" id="PS50181">
    <property type="entry name" value="FBOX"/>
    <property type="match status" value="1"/>
</dbReference>
<feature type="domain" description="F-box" evidence="1">
    <location>
        <begin position="1"/>
        <end position="45"/>
    </location>
</feature>
<dbReference type="InterPro" id="IPR001810">
    <property type="entry name" value="F-box_dom"/>
</dbReference>
<proteinExistence type="predicted"/>
<dbReference type="InterPro" id="IPR032675">
    <property type="entry name" value="LRR_dom_sf"/>
</dbReference>
<dbReference type="Gene3D" id="1.20.1280.50">
    <property type="match status" value="1"/>
</dbReference>
<dbReference type="SMART" id="SM00256">
    <property type="entry name" value="FBOX"/>
    <property type="match status" value="1"/>
</dbReference>
<evidence type="ECO:0000259" key="1">
    <source>
        <dbReference type="PROSITE" id="PS50181"/>
    </source>
</evidence>
<dbReference type="Gene3D" id="3.80.10.10">
    <property type="entry name" value="Ribonuclease Inhibitor"/>
    <property type="match status" value="1"/>
</dbReference>